<protein>
    <submittedName>
        <fullName evidence="9">PTS mannose/fructose/sorbose transporter subunit IIB</fullName>
    </submittedName>
</protein>
<dbReference type="EMBL" id="QRUP01000028">
    <property type="protein sequence ID" value="RGR68225.1"/>
    <property type="molecule type" value="Genomic_DNA"/>
</dbReference>
<evidence type="ECO:0000256" key="2">
    <source>
        <dbReference type="ARBA" id="ARBA00022448"/>
    </source>
</evidence>
<comment type="subcellular location">
    <subcellularLocation>
        <location evidence="1">Cytoplasm</location>
    </subcellularLocation>
</comment>
<evidence type="ECO:0000256" key="5">
    <source>
        <dbReference type="ARBA" id="ARBA00022679"/>
    </source>
</evidence>
<gene>
    <name evidence="9" type="ORF">DWY25_16080</name>
</gene>
<evidence type="ECO:0000313" key="9">
    <source>
        <dbReference type="EMBL" id="RGR68225.1"/>
    </source>
</evidence>
<dbReference type="InterPro" id="IPR036667">
    <property type="entry name" value="PTS_IIB_sorbose-sp_sf"/>
</dbReference>
<dbReference type="GO" id="GO:0009401">
    <property type="term" value="P:phosphoenolpyruvate-dependent sugar phosphotransferase system"/>
    <property type="evidence" value="ECO:0007669"/>
    <property type="project" value="UniProtKB-KW"/>
</dbReference>
<evidence type="ECO:0000256" key="1">
    <source>
        <dbReference type="ARBA" id="ARBA00004496"/>
    </source>
</evidence>
<evidence type="ECO:0000256" key="4">
    <source>
        <dbReference type="ARBA" id="ARBA00022597"/>
    </source>
</evidence>
<keyword evidence="6" id="KW-0598">Phosphotransferase system</keyword>
<dbReference type="SUPFAM" id="SSF52728">
    <property type="entry name" value="PTS IIb component"/>
    <property type="match status" value="1"/>
</dbReference>
<organism evidence="9 10">
    <name type="scientific">Holdemania filiformis</name>
    <dbReference type="NCBI Taxonomy" id="61171"/>
    <lineage>
        <taxon>Bacteria</taxon>
        <taxon>Bacillati</taxon>
        <taxon>Bacillota</taxon>
        <taxon>Erysipelotrichia</taxon>
        <taxon>Erysipelotrichales</taxon>
        <taxon>Erysipelotrichaceae</taxon>
        <taxon>Holdemania</taxon>
    </lineage>
</organism>
<dbReference type="Gene3D" id="3.40.35.10">
    <property type="entry name" value="Phosphotransferase system, sorbose subfamily IIB component"/>
    <property type="match status" value="1"/>
</dbReference>
<name>A0A412FJ86_9FIRM</name>
<keyword evidence="3" id="KW-0963">Cytoplasm</keyword>
<keyword evidence="5" id="KW-0808">Transferase</keyword>
<evidence type="ECO:0000256" key="6">
    <source>
        <dbReference type="ARBA" id="ARBA00022683"/>
    </source>
</evidence>
<dbReference type="PROSITE" id="PS51101">
    <property type="entry name" value="PTS_EIIB_TYPE_4"/>
    <property type="match status" value="1"/>
</dbReference>
<keyword evidence="7" id="KW-0418">Kinase</keyword>
<evidence type="ECO:0000256" key="3">
    <source>
        <dbReference type="ARBA" id="ARBA00022490"/>
    </source>
</evidence>
<sequence length="163" mass="17871">MIKLCRLDDRMIHGQIVTKWSRVVPVDRIIVANDQAGSNPIIAKSLLMAAPGNIKVAVKTVKDAVELLHNPKASAHDILLIVANPQDLLTVVEQVEGIHRVNIGNWGLLEASDGKQREMVSQFVALSEDEKAILAKVNEKVEDFVLQVTPDVSAIKVSSILRK</sequence>
<comment type="caution">
    <text evidence="9">The sequence shown here is derived from an EMBL/GenBank/DDBJ whole genome shotgun (WGS) entry which is preliminary data.</text>
</comment>
<reference evidence="9 10" key="1">
    <citation type="submission" date="2018-08" db="EMBL/GenBank/DDBJ databases">
        <title>A genome reference for cultivated species of the human gut microbiota.</title>
        <authorList>
            <person name="Zou Y."/>
            <person name="Xue W."/>
            <person name="Luo G."/>
        </authorList>
    </citation>
    <scope>NUCLEOTIDE SEQUENCE [LARGE SCALE GENOMIC DNA]</scope>
    <source>
        <strain evidence="9 10">AF24-29</strain>
    </source>
</reference>
<dbReference type="AlphaFoldDB" id="A0A412FJ86"/>
<accession>A0A412FJ86</accession>
<keyword evidence="2" id="KW-0813">Transport</keyword>
<evidence type="ECO:0000259" key="8">
    <source>
        <dbReference type="PROSITE" id="PS51101"/>
    </source>
</evidence>
<dbReference type="GO" id="GO:0005737">
    <property type="term" value="C:cytoplasm"/>
    <property type="evidence" value="ECO:0007669"/>
    <property type="project" value="UniProtKB-SubCell"/>
</dbReference>
<evidence type="ECO:0000256" key="7">
    <source>
        <dbReference type="ARBA" id="ARBA00022777"/>
    </source>
</evidence>
<dbReference type="Proteomes" id="UP000284178">
    <property type="component" value="Unassembled WGS sequence"/>
</dbReference>
<evidence type="ECO:0000313" key="10">
    <source>
        <dbReference type="Proteomes" id="UP000284178"/>
    </source>
</evidence>
<keyword evidence="4" id="KW-0762">Sugar transport</keyword>
<dbReference type="RefSeq" id="WP_117896080.1">
    <property type="nucleotide sequence ID" value="NZ_CABJCV010000028.1"/>
</dbReference>
<dbReference type="GO" id="GO:0008982">
    <property type="term" value="F:protein-N(PI)-phosphohistidine-sugar phosphotransferase activity"/>
    <property type="evidence" value="ECO:0007669"/>
    <property type="project" value="InterPro"/>
</dbReference>
<dbReference type="Pfam" id="PF03830">
    <property type="entry name" value="PTSIIB_sorb"/>
    <property type="match status" value="1"/>
</dbReference>
<proteinExistence type="predicted"/>
<dbReference type="GO" id="GO:0016301">
    <property type="term" value="F:kinase activity"/>
    <property type="evidence" value="ECO:0007669"/>
    <property type="project" value="UniProtKB-KW"/>
</dbReference>
<keyword evidence="10" id="KW-1185">Reference proteome</keyword>
<dbReference type="InterPro" id="IPR004720">
    <property type="entry name" value="PTS_IIB_sorbose-sp"/>
</dbReference>
<dbReference type="GeneID" id="83016916"/>
<feature type="domain" description="PTS EIIB type-4" evidence="8">
    <location>
        <begin position="1"/>
        <end position="163"/>
    </location>
</feature>